<feature type="domain" description="DNA helicase Pif1-like DEAD-box helicase" evidence="3">
    <location>
        <begin position="5"/>
        <end position="93"/>
    </location>
</feature>
<organism evidence="5 6">
    <name type="scientific">Gigaspora margarita</name>
    <dbReference type="NCBI Taxonomy" id="4874"/>
    <lineage>
        <taxon>Eukaryota</taxon>
        <taxon>Fungi</taxon>
        <taxon>Fungi incertae sedis</taxon>
        <taxon>Mucoromycota</taxon>
        <taxon>Glomeromycotina</taxon>
        <taxon>Glomeromycetes</taxon>
        <taxon>Diversisporales</taxon>
        <taxon>Gigasporaceae</taxon>
        <taxon>Gigaspora</taxon>
    </lineage>
</organism>
<dbReference type="SUPFAM" id="SSF52540">
    <property type="entry name" value="P-loop containing nucleoside triphosphate hydrolases"/>
    <property type="match status" value="1"/>
</dbReference>
<dbReference type="EMBL" id="CAJVQB010068985">
    <property type="protein sequence ID" value="CAG8842443.1"/>
    <property type="molecule type" value="Genomic_DNA"/>
</dbReference>
<dbReference type="CDD" id="cd18809">
    <property type="entry name" value="SF1_C_RecD"/>
    <property type="match status" value="1"/>
</dbReference>
<accession>A0ABN7WX58</accession>
<evidence type="ECO:0000256" key="1">
    <source>
        <dbReference type="RuleBase" id="RU363044"/>
    </source>
</evidence>
<feature type="domain" description="DNA helicase Pif1-like 2B" evidence="4">
    <location>
        <begin position="133"/>
        <end position="176"/>
    </location>
</feature>
<dbReference type="Proteomes" id="UP000789901">
    <property type="component" value="Unassembled WGS sequence"/>
</dbReference>
<dbReference type="InterPro" id="IPR027417">
    <property type="entry name" value="P-loop_NTPase"/>
</dbReference>
<gene>
    <name evidence="5" type="ORF">GMARGA_LOCUS35986</name>
</gene>
<evidence type="ECO:0000313" key="5">
    <source>
        <dbReference type="EMBL" id="CAG8842443.1"/>
    </source>
</evidence>
<comment type="catalytic activity">
    <reaction evidence="1">
        <text>ATP + H2O = ADP + phosphate + H(+)</text>
        <dbReference type="Rhea" id="RHEA:13065"/>
        <dbReference type="ChEBI" id="CHEBI:15377"/>
        <dbReference type="ChEBI" id="CHEBI:15378"/>
        <dbReference type="ChEBI" id="CHEBI:30616"/>
        <dbReference type="ChEBI" id="CHEBI:43474"/>
        <dbReference type="ChEBI" id="CHEBI:456216"/>
        <dbReference type="EC" id="5.6.2.3"/>
    </reaction>
</comment>
<dbReference type="EC" id="5.6.2.3" evidence="1"/>
<dbReference type="InterPro" id="IPR049163">
    <property type="entry name" value="Pif1-like_2B_dom"/>
</dbReference>
<keyword evidence="1" id="KW-0378">Hydrolase</keyword>
<dbReference type="InterPro" id="IPR010285">
    <property type="entry name" value="DNA_helicase_pif1-like_DEAD"/>
</dbReference>
<proteinExistence type="inferred from homology"/>
<dbReference type="Pfam" id="PF05970">
    <property type="entry name" value="PIF1"/>
    <property type="match status" value="1"/>
</dbReference>
<comment type="similarity">
    <text evidence="1">Belongs to the helicase family.</text>
</comment>
<keyword evidence="6" id="KW-1185">Reference proteome</keyword>
<comment type="caution">
    <text evidence="5">The sequence shown here is derived from an EMBL/GenBank/DDBJ whole genome shotgun (WGS) entry which is preliminary data.</text>
</comment>
<keyword evidence="1" id="KW-0347">Helicase</keyword>
<feature type="non-terminal residue" evidence="5">
    <location>
        <position position="1"/>
    </location>
</feature>
<keyword evidence="1" id="KW-0234">DNA repair</keyword>
<name>A0ABN7WX58_GIGMA</name>
<sequence length="269" mass="30589">NCNAVEALDKIRKNRMEHELLFGVKLIMFGGNFCQILPVIPRGSHAQKVNASLKYSYIWSKIEVFYFNTNMRVQSGSDYNYFKDFLLNIGNRTESTISDDIIRIHDQMVPGDTIIYQNYNTVSDDTRGLYQQEYLNSITPNGLPSYELCLKISTSIMCLCNLDSTNGLCNGTRLICKSFQPNVIGATITTVSYKENEMRQFPIKLAFVLTIKKSQGQTIPRIGLYIPEHVFAHGQLYVAFSRARTQHDIKVLVKNGSISEMQGTFTHNI</sequence>
<keyword evidence="2" id="KW-0472">Membrane</keyword>
<keyword evidence="1" id="KW-0233">DNA recombination</keyword>
<dbReference type="Gene3D" id="3.40.50.300">
    <property type="entry name" value="P-loop containing nucleotide triphosphate hydrolases"/>
    <property type="match status" value="1"/>
</dbReference>
<feature type="transmembrane region" description="Helical" evidence="2">
    <location>
        <begin position="20"/>
        <end position="40"/>
    </location>
</feature>
<keyword evidence="1" id="KW-0547">Nucleotide-binding</keyword>
<evidence type="ECO:0000259" key="4">
    <source>
        <dbReference type="Pfam" id="PF21530"/>
    </source>
</evidence>
<feature type="non-terminal residue" evidence="5">
    <location>
        <position position="269"/>
    </location>
</feature>
<comment type="cofactor">
    <cofactor evidence="1">
        <name>Mg(2+)</name>
        <dbReference type="ChEBI" id="CHEBI:18420"/>
    </cofactor>
</comment>
<dbReference type="Pfam" id="PF21530">
    <property type="entry name" value="Pif1_2B_dom"/>
    <property type="match status" value="1"/>
</dbReference>
<keyword evidence="1" id="KW-0067">ATP-binding</keyword>
<keyword evidence="2" id="KW-0812">Transmembrane</keyword>
<evidence type="ECO:0000256" key="2">
    <source>
        <dbReference type="SAM" id="Phobius"/>
    </source>
</evidence>
<dbReference type="PANTHER" id="PTHR10492:SF94">
    <property type="entry name" value="ATP-DEPENDENT DNA HELICASE"/>
    <property type="match status" value="1"/>
</dbReference>
<evidence type="ECO:0000259" key="3">
    <source>
        <dbReference type="Pfam" id="PF05970"/>
    </source>
</evidence>
<keyword evidence="1" id="KW-0227">DNA damage</keyword>
<evidence type="ECO:0000313" key="6">
    <source>
        <dbReference type="Proteomes" id="UP000789901"/>
    </source>
</evidence>
<keyword evidence="2" id="KW-1133">Transmembrane helix</keyword>
<protein>
    <recommendedName>
        <fullName evidence="1">ATP-dependent DNA helicase</fullName>
        <ecNumber evidence="1">5.6.2.3</ecNumber>
    </recommendedName>
</protein>
<reference evidence="5 6" key="1">
    <citation type="submission" date="2021-06" db="EMBL/GenBank/DDBJ databases">
        <authorList>
            <person name="Kallberg Y."/>
            <person name="Tangrot J."/>
            <person name="Rosling A."/>
        </authorList>
    </citation>
    <scope>NUCLEOTIDE SEQUENCE [LARGE SCALE GENOMIC DNA]</scope>
    <source>
        <strain evidence="5 6">120-4 pot B 10/14</strain>
    </source>
</reference>
<dbReference type="PANTHER" id="PTHR10492">
    <property type="match status" value="1"/>
</dbReference>